<feature type="transmembrane region" description="Helical" evidence="1">
    <location>
        <begin position="121"/>
        <end position="142"/>
    </location>
</feature>
<dbReference type="EMBL" id="CP021425">
    <property type="protein sequence ID" value="ARU54555.1"/>
    <property type="molecule type" value="Genomic_DNA"/>
</dbReference>
<keyword evidence="1" id="KW-0812">Transmembrane</keyword>
<dbReference type="KEGG" id="ome:OLMES_0451"/>
<accession>A0A1Y0I4U1</accession>
<feature type="transmembrane region" description="Helical" evidence="1">
    <location>
        <begin position="76"/>
        <end position="101"/>
    </location>
</feature>
<dbReference type="Proteomes" id="UP000196027">
    <property type="component" value="Chromosome"/>
</dbReference>
<name>A0A1Y0I4U1_9GAMM</name>
<evidence type="ECO:0000256" key="1">
    <source>
        <dbReference type="SAM" id="Phobius"/>
    </source>
</evidence>
<sequence length="168" mass="18595">MQRTVDTAGTPKTLAPYLIRFTLAYLALSAITALIFSLLEMDGSSGVSAVVLFSAGFIAVDKFIRDHKRPPEPREQLMLTLHSFSIMWVISLVTMVLLGYLLLDEATRVIVLSTLSEVGSIWLIGGFIVLSLITFGLLWLAYGWMARKHYATLCKAGKLEPVNEPPHK</sequence>
<dbReference type="OrthoDB" id="6717433at2"/>
<dbReference type="NCBIfam" id="NF038216">
    <property type="entry name" value="ABZJ_00895_fam"/>
    <property type="match status" value="1"/>
</dbReference>
<dbReference type="InterPro" id="IPR047730">
    <property type="entry name" value="ABZJ_00895-like"/>
</dbReference>
<keyword evidence="1" id="KW-1133">Transmembrane helix</keyword>
<reference evidence="2 3" key="1">
    <citation type="submission" date="2017-05" db="EMBL/GenBank/DDBJ databases">
        <title>Genomic insights into alkan degradation activity of Oleiphilus messinensis.</title>
        <authorList>
            <person name="Kozyavkin S.A."/>
            <person name="Slesarev A.I."/>
            <person name="Golyshin P.N."/>
            <person name="Korzhenkov A."/>
            <person name="Golyshina O.N."/>
            <person name="Toshchakov S.V."/>
        </authorList>
    </citation>
    <scope>NUCLEOTIDE SEQUENCE [LARGE SCALE GENOMIC DNA]</scope>
    <source>
        <strain evidence="2 3">ME102</strain>
    </source>
</reference>
<gene>
    <name evidence="2" type="ORF">OLMES_0451</name>
</gene>
<protein>
    <recommendedName>
        <fullName evidence="4">Transmembrane protein</fullName>
    </recommendedName>
</protein>
<organism evidence="2 3">
    <name type="scientific">Oleiphilus messinensis</name>
    <dbReference type="NCBI Taxonomy" id="141451"/>
    <lineage>
        <taxon>Bacteria</taxon>
        <taxon>Pseudomonadati</taxon>
        <taxon>Pseudomonadota</taxon>
        <taxon>Gammaproteobacteria</taxon>
        <taxon>Oceanospirillales</taxon>
        <taxon>Oleiphilaceae</taxon>
        <taxon>Oleiphilus</taxon>
    </lineage>
</organism>
<feature type="transmembrane region" description="Helical" evidence="1">
    <location>
        <begin position="21"/>
        <end position="39"/>
    </location>
</feature>
<dbReference type="AlphaFoldDB" id="A0A1Y0I4U1"/>
<proteinExistence type="predicted"/>
<evidence type="ECO:0008006" key="4">
    <source>
        <dbReference type="Google" id="ProtNLM"/>
    </source>
</evidence>
<keyword evidence="1" id="KW-0472">Membrane</keyword>
<keyword evidence="3" id="KW-1185">Reference proteome</keyword>
<evidence type="ECO:0000313" key="2">
    <source>
        <dbReference type="EMBL" id="ARU54555.1"/>
    </source>
</evidence>
<feature type="transmembrane region" description="Helical" evidence="1">
    <location>
        <begin position="45"/>
        <end position="64"/>
    </location>
</feature>
<evidence type="ECO:0000313" key="3">
    <source>
        <dbReference type="Proteomes" id="UP000196027"/>
    </source>
</evidence>